<accession>A0A1V1NT32</accession>
<evidence type="ECO:0000313" key="2">
    <source>
        <dbReference type="Proteomes" id="UP000189670"/>
    </source>
</evidence>
<comment type="caution">
    <text evidence="1">The sequence shown here is derived from an EMBL/GenBank/DDBJ whole genome shotgun (WGS) entry which is preliminary data.</text>
</comment>
<dbReference type="PANTHER" id="PTHR39431:SF1">
    <property type="entry name" value="FRPA_C-RELATED PROTEIN"/>
    <property type="match status" value="1"/>
</dbReference>
<dbReference type="AlphaFoldDB" id="A0A1V1NT32"/>
<sequence length="373" mass="42019">MVERICAGYTCSIVNLKREAIMIIQSSNIQMNATHFQQEKHTEMEMFRSFGRGGRFQMMNLTPEITETSDDRLDLSSNARRFLEDIQEKVKNSHKSNEEEDQECLSVQSYMVKKIVEAVLGQEVKVIKASDLEPDCENNLKHDSASKIPIEGQPGTEYIHHETHYEQEYLNFNAQGTIRTQDGQEITFDLQLEMSRQMYSESTVALREGGKPIDPLVINYARSAANLTSQKFSFDLDADGTNDEISFVAPGSGFLVFDKNQDNIVQNGSELFGPTTGNGFDELAQYDQDDNGWIDEKDAIYDYLSVWSKTHDGKDNLQTLKQADVGAIYLAAAKTAFDYKDMALNSHGHLNQSGVYLTESGEARLIQQLDLVA</sequence>
<evidence type="ECO:0008006" key="3">
    <source>
        <dbReference type="Google" id="ProtNLM"/>
    </source>
</evidence>
<dbReference type="Proteomes" id="UP000189670">
    <property type="component" value="Unassembled WGS sequence"/>
</dbReference>
<proteinExistence type="predicted"/>
<dbReference type="PANTHER" id="PTHR39431">
    <property type="entry name" value="FRPA/C-RELATED PROTEIN"/>
    <property type="match status" value="1"/>
</dbReference>
<organism evidence="1 2">
    <name type="scientific">Candidatus Magnetoglobus multicellularis str. Araruama</name>
    <dbReference type="NCBI Taxonomy" id="890399"/>
    <lineage>
        <taxon>Bacteria</taxon>
        <taxon>Pseudomonadati</taxon>
        <taxon>Thermodesulfobacteriota</taxon>
        <taxon>Desulfobacteria</taxon>
        <taxon>Desulfobacterales</taxon>
        <taxon>Desulfobacteraceae</taxon>
        <taxon>Candidatus Magnetoglobus</taxon>
    </lineage>
</organism>
<gene>
    <name evidence="1" type="ORF">OMM_05936</name>
</gene>
<name>A0A1V1NT32_9BACT</name>
<protein>
    <recommendedName>
        <fullName evidence="3">VCBS repeat-containing protein</fullName>
    </recommendedName>
</protein>
<evidence type="ECO:0000313" key="1">
    <source>
        <dbReference type="EMBL" id="ETR65735.1"/>
    </source>
</evidence>
<dbReference type="EMBL" id="ATBP01002547">
    <property type="protein sequence ID" value="ETR65735.1"/>
    <property type="molecule type" value="Genomic_DNA"/>
</dbReference>
<reference evidence="2" key="1">
    <citation type="submission" date="2012-11" db="EMBL/GenBank/DDBJ databases">
        <authorList>
            <person name="Lucero-Rivera Y.E."/>
            <person name="Tovar-Ramirez D."/>
        </authorList>
    </citation>
    <scope>NUCLEOTIDE SEQUENCE [LARGE SCALE GENOMIC DNA]</scope>
    <source>
        <strain evidence="2">Araruama</strain>
    </source>
</reference>